<dbReference type="PROSITE" id="PS01224">
    <property type="entry name" value="ARGC"/>
    <property type="match status" value="1"/>
</dbReference>
<dbReference type="SMART" id="SM00859">
    <property type="entry name" value="Semialdhyde_dh"/>
    <property type="match status" value="1"/>
</dbReference>
<evidence type="ECO:0000259" key="9">
    <source>
        <dbReference type="SMART" id="SM00859"/>
    </source>
</evidence>
<dbReference type="SUPFAM" id="SSF55347">
    <property type="entry name" value="Glyceraldehyde-3-phosphate dehydrogenase-like, C-terminal domain"/>
    <property type="match status" value="1"/>
</dbReference>
<evidence type="ECO:0000256" key="1">
    <source>
        <dbReference type="ARBA" id="ARBA00004862"/>
    </source>
</evidence>
<dbReference type="KEGG" id="hprf:HLPR_13900"/>
<dbReference type="InterPro" id="IPR000534">
    <property type="entry name" value="Semialdehyde_DH_NAD-bd"/>
</dbReference>
<evidence type="ECO:0000313" key="11">
    <source>
        <dbReference type="Proteomes" id="UP001321786"/>
    </source>
</evidence>
<comment type="function">
    <text evidence="7">Catalyzes the NADPH-dependent reduction of N-acetyl-5-glutamyl phosphate to yield N-acetyl-L-glutamate 5-semialdehyde.</text>
</comment>
<comment type="similarity">
    <text evidence="7">Belongs to the NAGSA dehydrogenase family. Type 1 subfamily.</text>
</comment>
<dbReference type="EC" id="1.2.1.38" evidence="7"/>
<dbReference type="InterPro" id="IPR050085">
    <property type="entry name" value="AGPR"/>
</dbReference>
<dbReference type="InterPro" id="IPR058924">
    <property type="entry name" value="AGPR_dimerisation_dom"/>
</dbReference>
<evidence type="ECO:0000313" key="10">
    <source>
        <dbReference type="EMBL" id="BEP29059.1"/>
    </source>
</evidence>
<keyword evidence="5 7" id="KW-0560">Oxidoreductase</keyword>
<dbReference type="Proteomes" id="UP001321786">
    <property type="component" value="Chromosome"/>
</dbReference>
<dbReference type="GO" id="GO:0051287">
    <property type="term" value="F:NAD binding"/>
    <property type="evidence" value="ECO:0007669"/>
    <property type="project" value="InterPro"/>
</dbReference>
<gene>
    <name evidence="7 10" type="primary">argC</name>
    <name evidence="10" type="ORF">HLPR_13900</name>
</gene>
<protein>
    <recommendedName>
        <fullName evidence="7">N-acetyl-gamma-glutamyl-phosphate reductase</fullName>
        <shortName evidence="7">AGPR</shortName>
        <ecNumber evidence="7">1.2.1.38</ecNumber>
    </recommendedName>
    <alternativeName>
        <fullName evidence="7">N-acetyl-glutamate semialdehyde dehydrogenase</fullName>
        <shortName evidence="7">NAGSA dehydrogenase</shortName>
    </alternativeName>
</protein>
<reference evidence="10 11" key="1">
    <citation type="submission" date="2023-08" db="EMBL/GenBank/DDBJ databases">
        <title>Helicovermis profunda gen. nov., sp. nov., a novel mesophilic, fermentative bacterium within the Bacillota from a deep-sea hydrothermal vent chimney.</title>
        <authorList>
            <person name="Miyazaki U."/>
            <person name="Mizutani D."/>
            <person name="Hashimoto Y."/>
            <person name="Tame A."/>
            <person name="Sawayama S."/>
            <person name="Miyazaki J."/>
            <person name="Takai K."/>
            <person name="Nakagawa S."/>
        </authorList>
    </citation>
    <scope>NUCLEOTIDE SEQUENCE [LARGE SCALE GENOMIC DNA]</scope>
    <source>
        <strain evidence="10 11">S502</strain>
    </source>
</reference>
<dbReference type="Gene3D" id="3.30.360.10">
    <property type="entry name" value="Dihydrodipicolinate Reductase, domain 2"/>
    <property type="match status" value="1"/>
</dbReference>
<dbReference type="HAMAP" id="MF_00150">
    <property type="entry name" value="ArgC_type1"/>
    <property type="match status" value="1"/>
</dbReference>
<proteinExistence type="inferred from homology"/>
<dbReference type="FunFam" id="3.30.360.10:FF:000014">
    <property type="entry name" value="N-acetyl-gamma-glutamyl-phosphate reductase"/>
    <property type="match status" value="1"/>
</dbReference>
<evidence type="ECO:0000256" key="4">
    <source>
        <dbReference type="ARBA" id="ARBA00022857"/>
    </source>
</evidence>
<dbReference type="PANTHER" id="PTHR32338:SF10">
    <property type="entry name" value="N-ACETYL-GAMMA-GLUTAMYL-PHOSPHATE REDUCTASE, CHLOROPLASTIC-RELATED"/>
    <property type="match status" value="1"/>
</dbReference>
<comment type="subcellular location">
    <subcellularLocation>
        <location evidence="7">Cytoplasm</location>
    </subcellularLocation>
</comment>
<evidence type="ECO:0000256" key="5">
    <source>
        <dbReference type="ARBA" id="ARBA00023002"/>
    </source>
</evidence>
<dbReference type="GO" id="GO:0006526">
    <property type="term" value="P:L-arginine biosynthetic process"/>
    <property type="evidence" value="ECO:0007669"/>
    <property type="project" value="UniProtKB-UniRule"/>
</dbReference>
<organism evidence="10 11">
    <name type="scientific">Helicovermis profundi</name>
    <dbReference type="NCBI Taxonomy" id="3065157"/>
    <lineage>
        <taxon>Bacteria</taxon>
        <taxon>Bacillati</taxon>
        <taxon>Bacillota</taxon>
        <taxon>Clostridia</taxon>
        <taxon>Helicovermis</taxon>
    </lineage>
</organism>
<dbReference type="CDD" id="cd17895">
    <property type="entry name" value="AGPR_1_N"/>
    <property type="match status" value="1"/>
</dbReference>
<dbReference type="Gene3D" id="3.40.50.720">
    <property type="entry name" value="NAD(P)-binding Rossmann-like Domain"/>
    <property type="match status" value="1"/>
</dbReference>
<evidence type="ECO:0000256" key="7">
    <source>
        <dbReference type="HAMAP-Rule" id="MF_00150"/>
    </source>
</evidence>
<evidence type="ECO:0000256" key="2">
    <source>
        <dbReference type="ARBA" id="ARBA00022571"/>
    </source>
</evidence>
<dbReference type="GO" id="GO:0003942">
    <property type="term" value="F:N-acetyl-gamma-glutamyl-phosphate reductase activity"/>
    <property type="evidence" value="ECO:0007669"/>
    <property type="project" value="UniProtKB-UniRule"/>
</dbReference>
<dbReference type="InterPro" id="IPR000706">
    <property type="entry name" value="AGPR_type-1"/>
</dbReference>
<comment type="pathway">
    <text evidence="1 7">Amino-acid biosynthesis; L-arginine biosynthesis; N(2)-acetyl-L-ornithine from L-glutamate: step 3/4.</text>
</comment>
<sequence>MKNIVIIGATGYAGQQLVSILLKHKHIRISMIISNSHVGKLFSDVIGKFRGATDLRCSSLDDLYKKINDIDLVFLALPHGKSNKIINKLIQINKKIKIIDLGADFRLEKNSDFLKWYNFTHENTNLIKKFKYCIPELHRDRLRNSNYIANPGCYPTSILLAIAPVISNKNILIDKVICNSLSGVSGSGRNPSYSNSFCEINGSAKAYSIGEHRHLSEIDQQLKIMSKNIKTIQFTPHLIPINRGIISTITITLKNELDIDSNLKELFREFYSDDSFIKISQNEPSLNEVCNTNNCILYPYYDKRTNNIVIISIIDNLIKGAAGQAVQNMNILMNYKENTGLKFPVIFP</sequence>
<keyword evidence="2 7" id="KW-0055">Arginine biosynthesis</keyword>
<keyword evidence="3 7" id="KW-0028">Amino-acid biosynthesis</keyword>
<evidence type="ECO:0000256" key="6">
    <source>
        <dbReference type="ARBA" id="ARBA00050557"/>
    </source>
</evidence>
<comment type="catalytic activity">
    <reaction evidence="6 7">
        <text>N-acetyl-L-glutamate 5-semialdehyde + phosphate + NADP(+) = N-acetyl-L-glutamyl 5-phosphate + NADPH + H(+)</text>
        <dbReference type="Rhea" id="RHEA:21588"/>
        <dbReference type="ChEBI" id="CHEBI:15378"/>
        <dbReference type="ChEBI" id="CHEBI:29123"/>
        <dbReference type="ChEBI" id="CHEBI:43474"/>
        <dbReference type="ChEBI" id="CHEBI:57783"/>
        <dbReference type="ChEBI" id="CHEBI:57936"/>
        <dbReference type="ChEBI" id="CHEBI:58349"/>
        <dbReference type="EC" id="1.2.1.38"/>
    </reaction>
</comment>
<dbReference type="GO" id="GO:0070401">
    <property type="term" value="F:NADP+ binding"/>
    <property type="evidence" value="ECO:0007669"/>
    <property type="project" value="InterPro"/>
</dbReference>
<feature type="domain" description="Semialdehyde dehydrogenase NAD-binding" evidence="9">
    <location>
        <begin position="3"/>
        <end position="145"/>
    </location>
</feature>
<keyword evidence="7" id="KW-0963">Cytoplasm</keyword>
<dbReference type="Pfam" id="PF22698">
    <property type="entry name" value="Semialdhyde_dhC_1"/>
    <property type="match status" value="1"/>
</dbReference>
<feature type="active site" evidence="7 8">
    <location>
        <position position="153"/>
    </location>
</feature>
<dbReference type="AlphaFoldDB" id="A0AAU9ECI1"/>
<accession>A0AAU9ECI1</accession>
<dbReference type="SUPFAM" id="SSF51735">
    <property type="entry name" value="NAD(P)-binding Rossmann-fold domains"/>
    <property type="match status" value="1"/>
</dbReference>
<name>A0AAU9ECI1_9FIRM</name>
<keyword evidence="4 7" id="KW-0521">NADP</keyword>
<dbReference type="RefSeq" id="WP_338534729.1">
    <property type="nucleotide sequence ID" value="NZ_AP028654.1"/>
</dbReference>
<dbReference type="Pfam" id="PF01118">
    <property type="entry name" value="Semialdhyde_dh"/>
    <property type="match status" value="1"/>
</dbReference>
<dbReference type="GO" id="GO:0005737">
    <property type="term" value="C:cytoplasm"/>
    <property type="evidence" value="ECO:0007669"/>
    <property type="project" value="UniProtKB-SubCell"/>
</dbReference>
<dbReference type="CDD" id="cd23934">
    <property type="entry name" value="AGPR_1_C"/>
    <property type="match status" value="1"/>
</dbReference>
<keyword evidence="11" id="KW-1185">Reference proteome</keyword>
<dbReference type="InterPro" id="IPR036291">
    <property type="entry name" value="NAD(P)-bd_dom_sf"/>
</dbReference>
<evidence type="ECO:0000256" key="8">
    <source>
        <dbReference type="PROSITE-ProRule" id="PRU10010"/>
    </source>
</evidence>
<dbReference type="PANTHER" id="PTHR32338">
    <property type="entry name" value="N-ACETYL-GAMMA-GLUTAMYL-PHOSPHATE REDUCTASE, CHLOROPLASTIC-RELATED-RELATED"/>
    <property type="match status" value="1"/>
</dbReference>
<dbReference type="InterPro" id="IPR023013">
    <property type="entry name" value="AGPR_AS"/>
</dbReference>
<evidence type="ECO:0000256" key="3">
    <source>
        <dbReference type="ARBA" id="ARBA00022605"/>
    </source>
</evidence>
<dbReference type="NCBIfam" id="TIGR01850">
    <property type="entry name" value="argC"/>
    <property type="match status" value="1"/>
</dbReference>
<dbReference type="EMBL" id="AP028654">
    <property type="protein sequence ID" value="BEP29059.1"/>
    <property type="molecule type" value="Genomic_DNA"/>
</dbReference>